<feature type="domain" description="Reticulon" evidence="8">
    <location>
        <begin position="225"/>
        <end position="404"/>
    </location>
</feature>
<dbReference type="KEGG" id="csl:COCSUDRAFT_59374"/>
<dbReference type="Pfam" id="PF02453">
    <property type="entry name" value="Reticulon"/>
    <property type="match status" value="1"/>
</dbReference>
<keyword evidence="10" id="KW-1185">Reference proteome</keyword>
<keyword evidence="5 7" id="KW-0472">Membrane</keyword>
<dbReference type="Proteomes" id="UP000007264">
    <property type="component" value="Unassembled WGS sequence"/>
</dbReference>
<keyword evidence="3" id="KW-0256">Endoplasmic reticulum</keyword>
<feature type="transmembrane region" description="Helical" evidence="7">
    <location>
        <begin position="352"/>
        <end position="370"/>
    </location>
</feature>
<accession>I0Z898</accession>
<dbReference type="RefSeq" id="XP_005651411.1">
    <property type="nucleotide sequence ID" value="XM_005651354.1"/>
</dbReference>
<reference evidence="9 10" key="1">
    <citation type="journal article" date="2012" name="Genome Biol.">
        <title>The genome of the polar eukaryotic microalga coccomyxa subellipsoidea reveals traits of cold adaptation.</title>
        <authorList>
            <person name="Blanc G."/>
            <person name="Agarkova I."/>
            <person name="Grimwood J."/>
            <person name="Kuo A."/>
            <person name="Brueggeman A."/>
            <person name="Dunigan D."/>
            <person name="Gurnon J."/>
            <person name="Ladunga I."/>
            <person name="Lindquist E."/>
            <person name="Lucas S."/>
            <person name="Pangilinan J."/>
            <person name="Proschold T."/>
            <person name="Salamov A."/>
            <person name="Schmutz J."/>
            <person name="Weeks D."/>
            <person name="Yamada T."/>
            <person name="Claverie J.M."/>
            <person name="Grigoriev I."/>
            <person name="Van Etten J."/>
            <person name="Lomsadze A."/>
            <person name="Borodovsky M."/>
        </authorList>
    </citation>
    <scope>NUCLEOTIDE SEQUENCE [LARGE SCALE GENOMIC DNA]</scope>
    <source>
        <strain evidence="9 10">C-169</strain>
    </source>
</reference>
<evidence type="ECO:0000313" key="9">
    <source>
        <dbReference type="EMBL" id="EIE26867.1"/>
    </source>
</evidence>
<dbReference type="EMBL" id="AGSI01000002">
    <property type="protein sequence ID" value="EIE26867.1"/>
    <property type="molecule type" value="Genomic_DNA"/>
</dbReference>
<comment type="subcellular location">
    <subcellularLocation>
        <location evidence="1">Endoplasmic reticulum membrane</location>
        <topology evidence="1">Multi-pass membrane protein</topology>
    </subcellularLocation>
</comment>
<name>I0Z898_COCSC</name>
<dbReference type="GeneID" id="17044876"/>
<evidence type="ECO:0000256" key="3">
    <source>
        <dbReference type="ARBA" id="ARBA00022824"/>
    </source>
</evidence>
<comment type="caution">
    <text evidence="9">The sequence shown here is derived from an EMBL/GenBank/DDBJ whole genome shotgun (WGS) entry which is preliminary data.</text>
</comment>
<evidence type="ECO:0000256" key="1">
    <source>
        <dbReference type="ARBA" id="ARBA00004477"/>
    </source>
</evidence>
<evidence type="ECO:0000259" key="8">
    <source>
        <dbReference type="Pfam" id="PF02453"/>
    </source>
</evidence>
<dbReference type="AlphaFoldDB" id="I0Z898"/>
<feature type="region of interest" description="Disordered" evidence="6">
    <location>
        <begin position="1"/>
        <end position="96"/>
    </location>
</feature>
<dbReference type="STRING" id="574566.I0Z898"/>
<dbReference type="GO" id="GO:0005789">
    <property type="term" value="C:endoplasmic reticulum membrane"/>
    <property type="evidence" value="ECO:0007669"/>
    <property type="project" value="UniProtKB-SubCell"/>
</dbReference>
<evidence type="ECO:0000256" key="5">
    <source>
        <dbReference type="ARBA" id="ARBA00023136"/>
    </source>
</evidence>
<evidence type="ECO:0000256" key="6">
    <source>
        <dbReference type="SAM" id="MobiDB-lite"/>
    </source>
</evidence>
<keyword evidence="4 7" id="KW-1133">Transmembrane helix</keyword>
<keyword evidence="2 7" id="KW-0812">Transmembrane</keyword>
<gene>
    <name evidence="9" type="ORF">COCSUDRAFT_59374</name>
</gene>
<evidence type="ECO:0000256" key="2">
    <source>
        <dbReference type="ARBA" id="ARBA00022692"/>
    </source>
</evidence>
<feature type="transmembrane region" description="Helical" evidence="7">
    <location>
        <begin position="266"/>
        <end position="284"/>
    </location>
</feature>
<organism evidence="9 10">
    <name type="scientific">Coccomyxa subellipsoidea (strain C-169)</name>
    <name type="common">Green microalga</name>
    <dbReference type="NCBI Taxonomy" id="574566"/>
    <lineage>
        <taxon>Eukaryota</taxon>
        <taxon>Viridiplantae</taxon>
        <taxon>Chlorophyta</taxon>
        <taxon>core chlorophytes</taxon>
        <taxon>Trebouxiophyceae</taxon>
        <taxon>Trebouxiophyceae incertae sedis</taxon>
        <taxon>Coccomyxaceae</taxon>
        <taxon>Coccomyxa</taxon>
        <taxon>Coccomyxa subellipsoidea</taxon>
    </lineage>
</organism>
<feature type="region of interest" description="Disordered" evidence="6">
    <location>
        <begin position="154"/>
        <end position="179"/>
    </location>
</feature>
<sequence>MEKVRKTERALSQASDDAASVSPMSTPGASPPNPSEGYFSGLPSRLGMFWSSPEAGSASAQHGGVDIPGGSDRRSLAEQGPGDEDERPLGGSSLSSLESLVRVSKELLRRESDISVARQSDVDAAWETVAALAPDEGETESYRAITKQLQAVGGEGAGPSAVASGGGRGNPAAAASPPGRLSGTFSRRLSSLGVFGWGAAREAGPATSDAEAALALQRQIPVERVEALLLWSDPYATAKVFGGGLYVLICLRHLVCGVDLLQPSSALAGAALFALLYSALARAWSQRRPTVREMLDEEEEGSPSAAAAREAALQRHVAGRVRAAADAVAPVIAAVAGLVARRLSGHDSVGSTVWLALVLWLVMCIGELGIVSQSVLAMYAWIALFCLPYFYRACRHALDALVEETLLFVAEVVRGGERMTLGMAGGVAVLVVAAVDASVFARLTLAAAGAGGVLIWRARRLRAQAQTSLKSYPITLED</sequence>
<evidence type="ECO:0000256" key="4">
    <source>
        <dbReference type="ARBA" id="ARBA00022989"/>
    </source>
</evidence>
<feature type="transmembrane region" description="Helical" evidence="7">
    <location>
        <begin position="427"/>
        <end position="456"/>
    </location>
</feature>
<feature type="transmembrane region" description="Helical" evidence="7">
    <location>
        <begin position="375"/>
        <end position="391"/>
    </location>
</feature>
<protein>
    <recommendedName>
        <fullName evidence="8">Reticulon domain-containing protein</fullName>
    </recommendedName>
</protein>
<dbReference type="InterPro" id="IPR003388">
    <property type="entry name" value="Reticulon"/>
</dbReference>
<dbReference type="OrthoDB" id="10432241at2759"/>
<evidence type="ECO:0000313" key="10">
    <source>
        <dbReference type="Proteomes" id="UP000007264"/>
    </source>
</evidence>
<proteinExistence type="predicted"/>
<evidence type="ECO:0000256" key="7">
    <source>
        <dbReference type="SAM" id="Phobius"/>
    </source>
</evidence>